<dbReference type="Gene3D" id="3.40.140.10">
    <property type="entry name" value="Cytidine Deaminase, domain 2"/>
    <property type="match status" value="1"/>
</dbReference>
<dbReference type="Gene3D" id="3.40.50.300">
    <property type="entry name" value="P-loop containing nucleotide triphosphate hydrolases"/>
    <property type="match status" value="1"/>
</dbReference>
<organism evidence="4 5">
    <name type="scientific">Vibrio parahaemolyticus</name>
    <dbReference type="NCBI Taxonomy" id="670"/>
    <lineage>
        <taxon>Bacteria</taxon>
        <taxon>Pseudomonadati</taxon>
        <taxon>Pseudomonadota</taxon>
        <taxon>Gammaproteobacteria</taxon>
        <taxon>Vibrionales</taxon>
        <taxon>Vibrionaceae</taxon>
        <taxon>Vibrio</taxon>
    </lineage>
</organism>
<dbReference type="Pfam" id="PF00383">
    <property type="entry name" value="dCMP_cyt_deam_1"/>
    <property type="match status" value="1"/>
</dbReference>
<protein>
    <submittedName>
        <fullName evidence="4">Deoxycytidylate deaminase</fullName>
    </submittedName>
</protein>
<gene>
    <name evidence="4" type="ORF">QX249_28855</name>
</gene>
<dbReference type="SUPFAM" id="SSF53927">
    <property type="entry name" value="Cytidine deaminase-like"/>
    <property type="match status" value="1"/>
</dbReference>
<evidence type="ECO:0000256" key="2">
    <source>
        <dbReference type="SAM" id="Coils"/>
    </source>
</evidence>
<accession>A0AAW8QA85</accession>
<dbReference type="AlphaFoldDB" id="A0AAW8QA85"/>
<evidence type="ECO:0000256" key="1">
    <source>
        <dbReference type="ARBA" id="ARBA00022801"/>
    </source>
</evidence>
<dbReference type="RefSeq" id="WP_029845369.1">
    <property type="nucleotide sequence ID" value="NZ_CP034285.1"/>
</dbReference>
<name>A0AAW8QA85_VIBPH</name>
<feature type="domain" description="CMP/dCMP-type deaminase" evidence="3">
    <location>
        <begin position="348"/>
        <end position="548"/>
    </location>
</feature>
<dbReference type="Proteomes" id="UP001253193">
    <property type="component" value="Unassembled WGS sequence"/>
</dbReference>
<dbReference type="PANTHER" id="PTHR11086:SF18">
    <property type="entry name" value="DEOXYCYTIDYLATE DEAMINASE"/>
    <property type="match status" value="1"/>
</dbReference>
<evidence type="ECO:0000313" key="4">
    <source>
        <dbReference type="EMBL" id="MDS1824624.1"/>
    </source>
</evidence>
<dbReference type="InterPro" id="IPR027417">
    <property type="entry name" value="P-loop_NTPase"/>
</dbReference>
<evidence type="ECO:0000313" key="5">
    <source>
        <dbReference type="Proteomes" id="UP001253193"/>
    </source>
</evidence>
<dbReference type="GO" id="GO:0005737">
    <property type="term" value="C:cytoplasm"/>
    <property type="evidence" value="ECO:0007669"/>
    <property type="project" value="TreeGrafter"/>
</dbReference>
<feature type="coiled-coil region" evidence="2">
    <location>
        <begin position="580"/>
        <end position="610"/>
    </location>
</feature>
<dbReference type="InterPro" id="IPR015517">
    <property type="entry name" value="dCMP_deaminase-rel"/>
</dbReference>
<sequence length="612" mass="70217">MERKKESLAIDKIFEEISDFLIIGLTGRTGSGCSTSAEILSAKSLDLPDPGQSHFSGNEQRKYRIVKKYIEKNRKPFLWLQVRTVITGYILRLNFSEFCVLLSETLDTPLPEVSQIMSNFREKYENAHHRVNGYFMSEENTVDSLNKKKEECYKIFFNWLPVLSNELKDEITKIKPGAYTKLYQLVGDNIRSSGLANCKEFNEDFIFSFPSLINSIIKSARYFCKINNRPCYIVIDAIRNPYEAVYLRDRYSGFYLMSVNTSNENRLKHLMESHKFTSVQIKELDTKEYPEKLVGYQKYISQNIQKCIELADIHINNPRENQFGHSELRAQLAWYVALMLHPGLVMPTSTESCMQLAYSVKQNSGCISRQVGAVVTDNGYSVKAVGWNNTAQGQVPCLLRSAEDLLNGFDESAYSKYEKNDKEFRTVLKNKFDQVRRYKHLDGRNLAFCFKDLQNQVEQKKNQVHTRSLHAEENAFLQISKHGGQGVNGGILFTTASPCELCAKKAYQLGMSKIVYIDPYPGIATPHILSCGSHQPKLELFRGAIGRAFYQLYQPIMPYKDELEVLLDIKGGVDKKDLQIHQLKSESEVLRSENENLRKEISRLKGLENTEE</sequence>
<dbReference type="EMBL" id="JAUHGG010000042">
    <property type="protein sequence ID" value="MDS1824624.1"/>
    <property type="molecule type" value="Genomic_DNA"/>
</dbReference>
<dbReference type="InterPro" id="IPR016193">
    <property type="entry name" value="Cytidine_deaminase-like"/>
</dbReference>
<reference evidence="4" key="1">
    <citation type="submission" date="2023-06" db="EMBL/GenBank/DDBJ databases">
        <title>Genomic Diversity of Vibrio spp. and Metagenomic Analysis of Pathogens in Florida Gulf Coastal Waters Following Hurricane Ian.</title>
        <authorList>
            <person name="Brumfield K.D."/>
        </authorList>
    </citation>
    <scope>NUCLEOTIDE SEQUENCE</scope>
    <source>
        <strain evidence="4">WBS2B-138</strain>
    </source>
</reference>
<proteinExistence type="predicted"/>
<keyword evidence="2" id="KW-0175">Coiled coil</keyword>
<dbReference type="GO" id="GO:0004132">
    <property type="term" value="F:dCMP deaminase activity"/>
    <property type="evidence" value="ECO:0007669"/>
    <property type="project" value="TreeGrafter"/>
</dbReference>
<dbReference type="InterPro" id="IPR002125">
    <property type="entry name" value="CMP_dCMP_dom"/>
</dbReference>
<dbReference type="PANTHER" id="PTHR11086">
    <property type="entry name" value="DEOXYCYTIDYLATE DEAMINASE-RELATED"/>
    <property type="match status" value="1"/>
</dbReference>
<comment type="caution">
    <text evidence="4">The sequence shown here is derived from an EMBL/GenBank/DDBJ whole genome shotgun (WGS) entry which is preliminary data.</text>
</comment>
<evidence type="ECO:0000259" key="3">
    <source>
        <dbReference type="PROSITE" id="PS51747"/>
    </source>
</evidence>
<keyword evidence="1" id="KW-0378">Hydrolase</keyword>
<dbReference type="PROSITE" id="PS51747">
    <property type="entry name" value="CYT_DCMP_DEAMINASES_2"/>
    <property type="match status" value="1"/>
</dbReference>